<dbReference type="STRING" id="284577.SAMN05216571_101221"/>
<evidence type="ECO:0000313" key="2">
    <source>
        <dbReference type="Proteomes" id="UP000198641"/>
    </source>
</evidence>
<dbReference type="AlphaFoldDB" id="A0A1G7N6C3"/>
<dbReference type="Proteomes" id="UP000198641">
    <property type="component" value="Unassembled WGS sequence"/>
</dbReference>
<reference evidence="1 2" key="1">
    <citation type="submission" date="2016-10" db="EMBL/GenBank/DDBJ databases">
        <authorList>
            <person name="de Groot N.N."/>
        </authorList>
    </citation>
    <scope>NUCLEOTIDE SEQUENCE [LARGE SCALE GENOMIC DNA]</scope>
    <source>
        <strain evidence="1 2">BH539</strain>
    </source>
</reference>
<accession>A0A1G7N6C3</accession>
<protein>
    <submittedName>
        <fullName evidence="1">TIGR02647 family protein</fullName>
    </submittedName>
</protein>
<dbReference type="EMBL" id="FNCI01000001">
    <property type="protein sequence ID" value="SDF68870.1"/>
    <property type="molecule type" value="Genomic_DNA"/>
</dbReference>
<dbReference type="Pfam" id="PF18918">
    <property type="entry name" value="DUF5669"/>
    <property type="match status" value="1"/>
</dbReference>
<evidence type="ECO:0000313" key="1">
    <source>
        <dbReference type="EMBL" id="SDF68870.1"/>
    </source>
</evidence>
<organism evidence="1 2">
    <name type="scientific">Onishia taeanensis</name>
    <dbReference type="NCBI Taxonomy" id="284577"/>
    <lineage>
        <taxon>Bacteria</taxon>
        <taxon>Pseudomonadati</taxon>
        <taxon>Pseudomonadota</taxon>
        <taxon>Gammaproteobacteria</taxon>
        <taxon>Oceanospirillales</taxon>
        <taxon>Halomonadaceae</taxon>
        <taxon>Onishia</taxon>
    </lineage>
</organism>
<proteinExistence type="predicted"/>
<dbReference type="NCBIfam" id="TIGR02647">
    <property type="entry name" value="DNA"/>
    <property type="match status" value="1"/>
</dbReference>
<keyword evidence="2" id="KW-1185">Reference proteome</keyword>
<sequence length="86" mass="9327">MPTSRFSPELFEEVKILGLFNLTTTQEGIKVHSNAAPEAIAAARRLHDKGLITQDDGGYLTSLGHEAAQHAQDLLTILVTEKQLAS</sequence>
<dbReference type="OrthoDB" id="5600572at2"/>
<dbReference type="InterPro" id="IPR013468">
    <property type="entry name" value="CHP02647"/>
</dbReference>
<name>A0A1G7N6C3_9GAMM</name>
<dbReference type="RefSeq" id="WP_092522228.1">
    <property type="nucleotide sequence ID" value="NZ_FNCI01000001.1"/>
</dbReference>
<gene>
    <name evidence="1" type="ORF">SAMN05216571_101221</name>
</gene>